<organism evidence="2 3">
    <name type="scientific">[Phormidium ambiguum] IAM M-71</name>
    <dbReference type="NCBI Taxonomy" id="454136"/>
    <lineage>
        <taxon>Bacteria</taxon>
        <taxon>Bacillati</taxon>
        <taxon>Cyanobacteriota</taxon>
        <taxon>Cyanophyceae</taxon>
        <taxon>Oscillatoriophycideae</taxon>
        <taxon>Aerosakkonematales</taxon>
        <taxon>Aerosakkonemataceae</taxon>
        <taxon>Floridanema</taxon>
    </lineage>
</organism>
<dbReference type="RefSeq" id="WP_073592467.1">
    <property type="nucleotide sequence ID" value="NZ_MRCE01000004.1"/>
</dbReference>
<comment type="caution">
    <text evidence="2">The sequence shown here is derived from an EMBL/GenBank/DDBJ whole genome shotgun (WGS) entry which is preliminary data.</text>
</comment>
<dbReference type="InterPro" id="IPR025297">
    <property type="entry name" value="DUF4159"/>
</dbReference>
<name>A0A1U7IQX4_9CYAN</name>
<proteinExistence type="predicted"/>
<dbReference type="EMBL" id="MRCE01000004">
    <property type="protein sequence ID" value="OKH39745.1"/>
    <property type="molecule type" value="Genomic_DNA"/>
</dbReference>
<dbReference type="STRING" id="454136.NIES2119_05725"/>
<dbReference type="Pfam" id="PF13709">
    <property type="entry name" value="DUF4159"/>
    <property type="match status" value="1"/>
</dbReference>
<reference evidence="2 3" key="1">
    <citation type="submission" date="2016-11" db="EMBL/GenBank/DDBJ databases">
        <title>Draft Genome Sequences of Nine Cyanobacterial Strains from Diverse Habitats.</title>
        <authorList>
            <person name="Zhu T."/>
            <person name="Hou S."/>
            <person name="Lu X."/>
            <person name="Hess W.R."/>
        </authorList>
    </citation>
    <scope>NUCLEOTIDE SEQUENCE [LARGE SCALE GENOMIC DNA]</scope>
    <source>
        <strain evidence="2 3">IAM M-71</strain>
    </source>
</reference>
<evidence type="ECO:0000313" key="2">
    <source>
        <dbReference type="EMBL" id="OKH39745.1"/>
    </source>
</evidence>
<accession>A0A1U7IQX4</accession>
<dbReference type="Proteomes" id="UP000185860">
    <property type="component" value="Unassembled WGS sequence"/>
</dbReference>
<evidence type="ECO:0000259" key="1">
    <source>
        <dbReference type="Pfam" id="PF13709"/>
    </source>
</evidence>
<sequence length="398" mass="44798">MSAIFPLPEPSPLTRLSVEDGLLLNAELWQCAHQYHRHRQNIHFQSLNQPGIVSGLGVSVIPAPENIAAKYRDGRWLEISHGVAIDLLGNPIVVPQPIEFRLASEAKDRPLLVYITVSYVDPEKLYRQQTKYLLEESFRIDEKTSPPTELEVELCRILILPGTVNLTVATNVFFPQENEIDLRYRKSAMARRQEVVRTGLVTQNSASDGLVMSALSELLRSITALYPAMEGIAEVSQVSLLAESPLNDDLIYINYQEFITLSDAKLEVLRDWEQSGVTLLIELPGFADSQALINLKQMVGKIVNVSVTEATGEIHLQHPLRKQPFLFGEFPVIQGQEISILNWGGIVVIFGNISQAWGLDTGLKLPRETIRIAQEMGINILHFAYRRRQLAQLQKSRY</sequence>
<dbReference type="AlphaFoldDB" id="A0A1U7IQX4"/>
<evidence type="ECO:0000313" key="3">
    <source>
        <dbReference type="Proteomes" id="UP000185860"/>
    </source>
</evidence>
<dbReference type="OrthoDB" id="529322at2"/>
<gene>
    <name evidence="2" type="ORF">NIES2119_05725</name>
</gene>
<dbReference type="Gene3D" id="3.40.50.12140">
    <property type="entry name" value="Domain of unknown function DUF4159"/>
    <property type="match status" value="1"/>
</dbReference>
<feature type="domain" description="DUF4159" evidence="1">
    <location>
        <begin position="207"/>
        <end position="384"/>
    </location>
</feature>
<protein>
    <recommendedName>
        <fullName evidence="1">DUF4159 domain-containing protein</fullName>
    </recommendedName>
</protein>